<dbReference type="CDD" id="cd00041">
    <property type="entry name" value="CUB"/>
    <property type="match status" value="1"/>
</dbReference>
<organism evidence="7 8">
    <name type="scientific">Dufourea novaeangliae</name>
    <name type="common">Sweat bee</name>
    <dbReference type="NCBI Taxonomy" id="178035"/>
    <lineage>
        <taxon>Eukaryota</taxon>
        <taxon>Metazoa</taxon>
        <taxon>Ecdysozoa</taxon>
        <taxon>Arthropoda</taxon>
        <taxon>Hexapoda</taxon>
        <taxon>Insecta</taxon>
        <taxon>Pterygota</taxon>
        <taxon>Neoptera</taxon>
        <taxon>Endopterygota</taxon>
        <taxon>Hymenoptera</taxon>
        <taxon>Apocrita</taxon>
        <taxon>Aculeata</taxon>
        <taxon>Apoidea</taxon>
        <taxon>Anthophila</taxon>
        <taxon>Halictidae</taxon>
        <taxon>Rophitinae</taxon>
        <taxon>Dufourea</taxon>
    </lineage>
</organism>
<dbReference type="AlphaFoldDB" id="A0A154PQA6"/>
<keyword evidence="1" id="KW-1015">Disulfide bond</keyword>
<reference evidence="7 8" key="1">
    <citation type="submission" date="2015-07" db="EMBL/GenBank/DDBJ databases">
        <title>The genome of Dufourea novaeangliae.</title>
        <authorList>
            <person name="Pan H."/>
            <person name="Kapheim K."/>
        </authorList>
    </citation>
    <scope>NUCLEOTIDE SEQUENCE [LARGE SCALE GENOMIC DNA]</scope>
    <source>
        <strain evidence="7">0120121106</strain>
        <tissue evidence="7">Whole body</tissue>
    </source>
</reference>
<feature type="domain" description="Peptidase S1" evidence="6">
    <location>
        <begin position="140"/>
        <end position="372"/>
    </location>
</feature>
<gene>
    <name evidence="7" type="ORF">WN55_06337</name>
</gene>
<evidence type="ECO:0000259" key="5">
    <source>
        <dbReference type="PROSITE" id="PS01180"/>
    </source>
</evidence>
<dbReference type="Gene3D" id="2.40.10.10">
    <property type="entry name" value="Trypsin-like serine proteases"/>
    <property type="match status" value="1"/>
</dbReference>
<dbReference type="PROSITE" id="PS50240">
    <property type="entry name" value="TRYPSIN_DOM"/>
    <property type="match status" value="1"/>
</dbReference>
<dbReference type="InterPro" id="IPR001314">
    <property type="entry name" value="Peptidase_S1A"/>
</dbReference>
<dbReference type="Pfam" id="PF00431">
    <property type="entry name" value="CUB"/>
    <property type="match status" value="1"/>
</dbReference>
<evidence type="ECO:0000313" key="8">
    <source>
        <dbReference type="Proteomes" id="UP000076502"/>
    </source>
</evidence>
<name>A0A154PQA6_DUFNO</name>
<dbReference type="PROSITE" id="PS00134">
    <property type="entry name" value="TRYPSIN_HIS"/>
    <property type="match status" value="1"/>
</dbReference>
<keyword evidence="7" id="KW-0378">Hydrolase</keyword>
<evidence type="ECO:0000313" key="7">
    <source>
        <dbReference type="EMBL" id="KZC14105.1"/>
    </source>
</evidence>
<comment type="caution">
    <text evidence="3">Lacks conserved residue(s) required for the propagation of feature annotation.</text>
</comment>
<dbReference type="PANTHER" id="PTHR24256">
    <property type="entry name" value="TRYPTASE-RELATED"/>
    <property type="match status" value="1"/>
</dbReference>
<dbReference type="FunFam" id="2.40.10.10:FF:000068">
    <property type="entry name" value="transmembrane protease serine 2"/>
    <property type="match status" value="1"/>
</dbReference>
<dbReference type="GO" id="GO:0006508">
    <property type="term" value="P:proteolysis"/>
    <property type="evidence" value="ECO:0007669"/>
    <property type="project" value="UniProtKB-KW"/>
</dbReference>
<protein>
    <submittedName>
        <fullName evidence="7">Venom serine protease 34</fullName>
    </submittedName>
</protein>
<evidence type="ECO:0000256" key="3">
    <source>
        <dbReference type="PROSITE-ProRule" id="PRU00059"/>
    </source>
</evidence>
<dbReference type="OrthoDB" id="6380398at2759"/>
<dbReference type="PROSITE" id="PS01180">
    <property type="entry name" value="CUB"/>
    <property type="match status" value="1"/>
</dbReference>
<dbReference type="Proteomes" id="UP000076502">
    <property type="component" value="Unassembled WGS sequence"/>
</dbReference>
<feature type="domain" description="CUB" evidence="5">
    <location>
        <begin position="14"/>
        <end position="121"/>
    </location>
</feature>
<dbReference type="InterPro" id="IPR018114">
    <property type="entry name" value="TRYPSIN_HIS"/>
</dbReference>
<dbReference type="InterPro" id="IPR043504">
    <property type="entry name" value="Peptidase_S1_PA_chymotrypsin"/>
</dbReference>
<proteinExistence type="inferred from homology"/>
<dbReference type="Pfam" id="PF00089">
    <property type="entry name" value="Trypsin"/>
    <property type="match status" value="1"/>
</dbReference>
<dbReference type="InterPro" id="IPR035914">
    <property type="entry name" value="Sperma_CUB_dom_sf"/>
</dbReference>
<dbReference type="InterPro" id="IPR009003">
    <property type="entry name" value="Peptidase_S1_PA"/>
</dbReference>
<dbReference type="SUPFAM" id="SSF50494">
    <property type="entry name" value="Trypsin-like serine proteases"/>
    <property type="match status" value="1"/>
</dbReference>
<evidence type="ECO:0000256" key="2">
    <source>
        <dbReference type="ARBA" id="ARBA00024195"/>
    </source>
</evidence>
<dbReference type="SUPFAM" id="SSF49854">
    <property type="entry name" value="Spermadhesin, CUB domain"/>
    <property type="match status" value="1"/>
</dbReference>
<evidence type="ECO:0000256" key="4">
    <source>
        <dbReference type="SAM" id="MobiDB-lite"/>
    </source>
</evidence>
<dbReference type="EMBL" id="KQ435037">
    <property type="protein sequence ID" value="KZC14105.1"/>
    <property type="molecule type" value="Genomic_DNA"/>
</dbReference>
<dbReference type="Gene3D" id="2.60.120.290">
    <property type="entry name" value="Spermadhesin, CUB domain"/>
    <property type="match status" value="1"/>
</dbReference>
<dbReference type="PRINTS" id="PR00722">
    <property type="entry name" value="CHYMOTRYPSIN"/>
</dbReference>
<feature type="region of interest" description="Disordered" evidence="4">
    <location>
        <begin position="406"/>
        <end position="427"/>
    </location>
</feature>
<dbReference type="InterPro" id="IPR051487">
    <property type="entry name" value="Ser/Thr_Proteases_Immune/Dev"/>
</dbReference>
<dbReference type="InterPro" id="IPR001254">
    <property type="entry name" value="Trypsin_dom"/>
</dbReference>
<accession>A0A154PQA6</accession>
<keyword evidence="7" id="KW-0645">Protease</keyword>
<dbReference type="GO" id="GO:0004252">
    <property type="term" value="F:serine-type endopeptidase activity"/>
    <property type="evidence" value="ECO:0007669"/>
    <property type="project" value="InterPro"/>
</dbReference>
<comment type="similarity">
    <text evidence="2">Belongs to the peptidase S1 family. CLIP subfamily.</text>
</comment>
<dbReference type="CDD" id="cd00190">
    <property type="entry name" value="Tryp_SPc"/>
    <property type="match status" value="1"/>
</dbReference>
<sequence length="427" mass="46920">MLFLWSSNAVDLGCSFSQQLSPTETYYVYNPEYPYSYRGPRSCIWSLQSDYKVNISCNLQLPWSSNCTQDRLEIQVSPTTTHRFCGDGTLSLMSEGNTMTLTLTAPMTSAGGRLLCEVRAVKRPQDSTDCECGRRNPSRIVGGTATGINEFPMMAGLVDIKSREPFCGGTIISNQYILTAGHCIANRNVSELVVLVGDHDYTTGADTNASKVFLVRQKIVHPNYVFGGQQNDIGILEIAGWITYNNQVGPVCLPFQHSPDTFGGSLVQALGWGSLEYGGGPSTVLQKVTLNVETNLACRKNYPEVSNNQICTYTKNKDSCSMDSGGPLLWENPTSLRLVLAGVINYGIACAVFGSVNCRVGAYIDWITSVTPGMYMYTPPPSHVITFIKRYKSFVNKQPKLLFQAPDTASSNKEPKSQYLRSARPCQ</sequence>
<evidence type="ECO:0000259" key="6">
    <source>
        <dbReference type="PROSITE" id="PS50240"/>
    </source>
</evidence>
<keyword evidence="8" id="KW-1185">Reference proteome</keyword>
<dbReference type="STRING" id="178035.A0A154PQA6"/>
<dbReference type="SMART" id="SM00020">
    <property type="entry name" value="Tryp_SPc"/>
    <property type="match status" value="1"/>
</dbReference>
<evidence type="ECO:0000256" key="1">
    <source>
        <dbReference type="ARBA" id="ARBA00023157"/>
    </source>
</evidence>
<dbReference type="InterPro" id="IPR000859">
    <property type="entry name" value="CUB_dom"/>
</dbReference>